<accession>A0A1K1PJ64</accession>
<name>A0A1K1PJ64_9FLAO</name>
<keyword evidence="1" id="KW-0732">Signal</keyword>
<dbReference type="Pfam" id="PF13568">
    <property type="entry name" value="OMP_b-brl_2"/>
    <property type="match status" value="1"/>
</dbReference>
<dbReference type="InterPro" id="IPR025665">
    <property type="entry name" value="Beta-barrel_OMP_2"/>
</dbReference>
<keyword evidence="4" id="KW-1185">Reference proteome</keyword>
<dbReference type="EMBL" id="FPIY01000002">
    <property type="protein sequence ID" value="SFW46678.1"/>
    <property type="molecule type" value="Genomic_DNA"/>
</dbReference>
<feature type="signal peptide" evidence="1">
    <location>
        <begin position="1"/>
        <end position="19"/>
    </location>
</feature>
<dbReference type="AlphaFoldDB" id="A0A1K1PJ64"/>
<dbReference type="STRING" id="76595.SAMN05660313_01871"/>
<evidence type="ECO:0000313" key="4">
    <source>
        <dbReference type="Proteomes" id="UP000183257"/>
    </source>
</evidence>
<sequence length="224" mass="25617">MLRNSSLIIFFLFVLGASAQNSTVDSLYLEDQFYLGLTYNTFGSKPSDMTQRNLPFGLQFGFIKDMPINKNRTVSIGLGLGYAVNNYYSNLIATKENNVIAYSFADDDTDYKRSKIETHLVELPIEFRWRKSTPTDYKFLRIYGGVKLGYAFSARSKFVSDELKESFSNDDIDKIRYGLQFNMGYNTWNVHVYYGLNSLLDGAAVNGEDLSLKPIRVGFNFYIL</sequence>
<feature type="chain" id="PRO_5012724258" evidence="1">
    <location>
        <begin position="20"/>
        <end position="224"/>
    </location>
</feature>
<protein>
    <submittedName>
        <fullName evidence="3">Outer membrane protein beta-barrel domain-containing protein</fullName>
    </submittedName>
</protein>
<dbReference type="Proteomes" id="UP000183257">
    <property type="component" value="Unassembled WGS sequence"/>
</dbReference>
<dbReference type="OrthoDB" id="959017at2"/>
<dbReference type="RefSeq" id="WP_072303506.1">
    <property type="nucleotide sequence ID" value="NZ_FPIY01000002.1"/>
</dbReference>
<evidence type="ECO:0000256" key="1">
    <source>
        <dbReference type="SAM" id="SignalP"/>
    </source>
</evidence>
<organism evidence="3 4">
    <name type="scientific">Cellulophaga fucicola</name>
    <dbReference type="NCBI Taxonomy" id="76595"/>
    <lineage>
        <taxon>Bacteria</taxon>
        <taxon>Pseudomonadati</taxon>
        <taxon>Bacteroidota</taxon>
        <taxon>Flavobacteriia</taxon>
        <taxon>Flavobacteriales</taxon>
        <taxon>Flavobacteriaceae</taxon>
        <taxon>Cellulophaga</taxon>
    </lineage>
</organism>
<feature type="domain" description="Outer membrane protein beta-barrel" evidence="2">
    <location>
        <begin position="19"/>
        <end position="200"/>
    </location>
</feature>
<proteinExistence type="predicted"/>
<reference evidence="4" key="1">
    <citation type="submission" date="2016-11" db="EMBL/GenBank/DDBJ databases">
        <authorList>
            <person name="Varghese N."/>
            <person name="Submissions S."/>
        </authorList>
    </citation>
    <scope>NUCLEOTIDE SEQUENCE [LARGE SCALE GENOMIC DNA]</scope>
    <source>
        <strain evidence="4">DSM 24786</strain>
    </source>
</reference>
<gene>
    <name evidence="3" type="ORF">SAMN05660313_01871</name>
</gene>
<evidence type="ECO:0000259" key="2">
    <source>
        <dbReference type="Pfam" id="PF13568"/>
    </source>
</evidence>
<evidence type="ECO:0000313" key="3">
    <source>
        <dbReference type="EMBL" id="SFW46678.1"/>
    </source>
</evidence>